<feature type="transmembrane region" description="Helical" evidence="8">
    <location>
        <begin position="356"/>
        <end position="379"/>
    </location>
</feature>
<gene>
    <name evidence="10" type="ORF">CAP51_14825</name>
</gene>
<dbReference type="PROSITE" id="PS00216">
    <property type="entry name" value="SUGAR_TRANSPORT_1"/>
    <property type="match status" value="1"/>
</dbReference>
<dbReference type="GO" id="GO:0016020">
    <property type="term" value="C:membrane"/>
    <property type="evidence" value="ECO:0007669"/>
    <property type="project" value="UniProtKB-SubCell"/>
</dbReference>
<feature type="domain" description="Major facilitator superfamily (MFS) profile" evidence="9">
    <location>
        <begin position="27"/>
        <end position="446"/>
    </location>
</feature>
<evidence type="ECO:0000256" key="4">
    <source>
        <dbReference type="ARBA" id="ARBA00022692"/>
    </source>
</evidence>
<evidence type="ECO:0000259" key="9">
    <source>
        <dbReference type="PROSITE" id="PS50850"/>
    </source>
</evidence>
<dbReference type="AlphaFoldDB" id="A0A1Z9YUX8"/>
<evidence type="ECO:0000256" key="2">
    <source>
        <dbReference type="ARBA" id="ARBA00010992"/>
    </source>
</evidence>
<keyword evidence="11" id="KW-1185">Reference proteome</keyword>
<dbReference type="InterPro" id="IPR003663">
    <property type="entry name" value="Sugar/inositol_transpt"/>
</dbReference>
<evidence type="ECO:0000256" key="1">
    <source>
        <dbReference type="ARBA" id="ARBA00004141"/>
    </source>
</evidence>
<feature type="transmembrane region" description="Helical" evidence="8">
    <location>
        <begin position="94"/>
        <end position="116"/>
    </location>
</feature>
<dbReference type="PANTHER" id="PTHR48020:SF12">
    <property type="entry name" value="PROTON MYO-INOSITOL COTRANSPORTER"/>
    <property type="match status" value="1"/>
</dbReference>
<comment type="similarity">
    <text evidence="2 7">Belongs to the major facilitator superfamily. Sugar transporter (TC 2.A.1.1) family.</text>
</comment>
<feature type="transmembrane region" description="Helical" evidence="8">
    <location>
        <begin position="26"/>
        <end position="52"/>
    </location>
</feature>
<feature type="transmembrane region" description="Helical" evidence="8">
    <location>
        <begin position="151"/>
        <end position="173"/>
    </location>
</feature>
<dbReference type="RefSeq" id="WP_087621536.1">
    <property type="nucleotide sequence ID" value="NZ_NEXX01000006.1"/>
</dbReference>
<dbReference type="Gene3D" id="1.20.1250.20">
    <property type="entry name" value="MFS general substrate transporter like domains"/>
    <property type="match status" value="1"/>
</dbReference>
<dbReference type="PANTHER" id="PTHR48020">
    <property type="entry name" value="PROTON MYO-INOSITOL COTRANSPORTER"/>
    <property type="match status" value="1"/>
</dbReference>
<feature type="transmembrane region" description="Helical" evidence="8">
    <location>
        <begin position="419"/>
        <end position="442"/>
    </location>
</feature>
<keyword evidence="6 8" id="KW-0472">Membrane</keyword>
<feature type="transmembrane region" description="Helical" evidence="8">
    <location>
        <begin position="301"/>
        <end position="322"/>
    </location>
</feature>
<evidence type="ECO:0000256" key="8">
    <source>
        <dbReference type="SAM" id="Phobius"/>
    </source>
</evidence>
<evidence type="ECO:0000256" key="3">
    <source>
        <dbReference type="ARBA" id="ARBA00022448"/>
    </source>
</evidence>
<dbReference type="EMBL" id="NEXX01000006">
    <property type="protein sequence ID" value="OUY05983.1"/>
    <property type="molecule type" value="Genomic_DNA"/>
</dbReference>
<feature type="transmembrane region" description="Helical" evidence="8">
    <location>
        <begin position="391"/>
        <end position="413"/>
    </location>
</feature>
<dbReference type="InterPro" id="IPR036259">
    <property type="entry name" value="MFS_trans_sf"/>
</dbReference>
<dbReference type="Proteomes" id="UP000196536">
    <property type="component" value="Unassembled WGS sequence"/>
</dbReference>
<dbReference type="GO" id="GO:0022857">
    <property type="term" value="F:transmembrane transporter activity"/>
    <property type="evidence" value="ECO:0007669"/>
    <property type="project" value="InterPro"/>
</dbReference>
<keyword evidence="3 7" id="KW-0813">Transport</keyword>
<feature type="transmembrane region" description="Helical" evidence="8">
    <location>
        <begin position="122"/>
        <end position="139"/>
    </location>
</feature>
<accession>A0A1Z9YUX8</accession>
<evidence type="ECO:0000313" key="11">
    <source>
        <dbReference type="Proteomes" id="UP000196536"/>
    </source>
</evidence>
<dbReference type="SUPFAM" id="SSF103473">
    <property type="entry name" value="MFS general substrate transporter"/>
    <property type="match status" value="1"/>
</dbReference>
<keyword evidence="5 8" id="KW-1133">Transmembrane helix</keyword>
<organism evidence="10 11">
    <name type="scientific">Acinetobacter populi</name>
    <dbReference type="NCBI Taxonomy" id="1582270"/>
    <lineage>
        <taxon>Bacteria</taxon>
        <taxon>Pseudomonadati</taxon>
        <taxon>Pseudomonadota</taxon>
        <taxon>Gammaproteobacteria</taxon>
        <taxon>Moraxellales</taxon>
        <taxon>Moraxellaceae</taxon>
        <taxon>Acinetobacter</taxon>
    </lineage>
</organism>
<feature type="transmembrane region" description="Helical" evidence="8">
    <location>
        <begin position="263"/>
        <end position="289"/>
    </location>
</feature>
<keyword evidence="4 8" id="KW-0812">Transmembrane</keyword>
<sequence>MDQLENTMATNHIINSAKSIRVAMMYALLISAIAGFAYGMEVGVVSGALPLITQEFQLSSLMEGWVVGSLMFGAIIGAIVAAPISRLVGRRRALVISSIAFLIGTVLSVFTSTVLLLVIGRIFLGLSVGILTFAAPLYVSEISPEKFRGRAISTFQFMLSFGIFAAFLSNWVLNFLDSWRVMFSILFIPGTLLLIGALLVPKSPRWLVSVGRNDEALSVLTKLRVCPEVAKQELEEIKNNITTENSHKGFKLFLNNKFFRKTVFLGISLQVIQQLTGINIVLIFAPKIFALAGFSGTSAQLFSTMIVGIFFVVTTFISIFIIDKFGRKPMLYSGLSIIVLGLLLLTLGLAQEIASFGLAGIIIFIIGFGLSAGPIVWTLCAEIQPLQGREFGVSCSTFANWVMNFLVATYFLYLNDIFGIVNIFIALAVLNFIFLFFVYFFVPETKNVSLESLERNLMKGERLRNIGYKK</sequence>
<dbReference type="PROSITE" id="PS00217">
    <property type="entry name" value="SUGAR_TRANSPORT_2"/>
    <property type="match status" value="1"/>
</dbReference>
<dbReference type="PRINTS" id="PR00171">
    <property type="entry name" value="SUGRTRNSPORT"/>
</dbReference>
<feature type="transmembrane region" description="Helical" evidence="8">
    <location>
        <begin position="179"/>
        <end position="200"/>
    </location>
</feature>
<feature type="transmembrane region" description="Helical" evidence="8">
    <location>
        <begin position="64"/>
        <end position="82"/>
    </location>
</feature>
<dbReference type="InterPro" id="IPR005828">
    <property type="entry name" value="MFS_sugar_transport-like"/>
</dbReference>
<evidence type="ECO:0000256" key="6">
    <source>
        <dbReference type="ARBA" id="ARBA00023136"/>
    </source>
</evidence>
<dbReference type="InterPro" id="IPR020846">
    <property type="entry name" value="MFS_dom"/>
</dbReference>
<feature type="transmembrane region" description="Helical" evidence="8">
    <location>
        <begin position="329"/>
        <end position="350"/>
    </location>
</feature>
<dbReference type="NCBIfam" id="TIGR00879">
    <property type="entry name" value="SP"/>
    <property type="match status" value="1"/>
</dbReference>
<reference evidence="10 11" key="1">
    <citation type="submission" date="2017-05" db="EMBL/GenBank/DDBJ databases">
        <title>Acinetobacter populi ANC 5415 (= PBJ7), whole genome shotgun sequencing project.</title>
        <authorList>
            <person name="Nemec A."/>
            <person name="Radolfova-Krizova L."/>
        </authorList>
    </citation>
    <scope>NUCLEOTIDE SEQUENCE [LARGE SCALE GENOMIC DNA]</scope>
    <source>
        <strain evidence="10 11">PBJ7</strain>
    </source>
</reference>
<evidence type="ECO:0000313" key="10">
    <source>
        <dbReference type="EMBL" id="OUY05983.1"/>
    </source>
</evidence>
<dbReference type="Pfam" id="PF00083">
    <property type="entry name" value="Sugar_tr"/>
    <property type="match status" value="1"/>
</dbReference>
<dbReference type="OrthoDB" id="5368493at2"/>
<dbReference type="PROSITE" id="PS50850">
    <property type="entry name" value="MFS"/>
    <property type="match status" value="1"/>
</dbReference>
<dbReference type="InterPro" id="IPR005829">
    <property type="entry name" value="Sugar_transporter_CS"/>
</dbReference>
<evidence type="ECO:0000256" key="7">
    <source>
        <dbReference type="RuleBase" id="RU003346"/>
    </source>
</evidence>
<comment type="subcellular location">
    <subcellularLocation>
        <location evidence="1">Membrane</location>
        <topology evidence="1">Multi-pass membrane protein</topology>
    </subcellularLocation>
</comment>
<dbReference type="InterPro" id="IPR050814">
    <property type="entry name" value="Myo-inositol_Transporter"/>
</dbReference>
<name>A0A1Z9YUX8_9GAMM</name>
<proteinExistence type="inferred from homology"/>
<comment type="caution">
    <text evidence="10">The sequence shown here is derived from an EMBL/GenBank/DDBJ whole genome shotgun (WGS) entry which is preliminary data.</text>
</comment>
<evidence type="ECO:0000256" key="5">
    <source>
        <dbReference type="ARBA" id="ARBA00022989"/>
    </source>
</evidence>
<protein>
    <recommendedName>
        <fullName evidence="9">Major facilitator superfamily (MFS) profile domain-containing protein</fullName>
    </recommendedName>
</protein>